<dbReference type="RefSeq" id="WP_078665572.1">
    <property type="nucleotide sequence ID" value="NZ_FUXM01000015.1"/>
</dbReference>
<organism evidence="1 2">
    <name type="scientific">Carboxydocella sporoproducens DSM 16521</name>
    <dbReference type="NCBI Taxonomy" id="1121270"/>
    <lineage>
        <taxon>Bacteria</taxon>
        <taxon>Bacillati</taxon>
        <taxon>Bacillota</taxon>
        <taxon>Clostridia</taxon>
        <taxon>Eubacteriales</taxon>
        <taxon>Clostridiales Family XVI. Incertae Sedis</taxon>
        <taxon>Carboxydocella</taxon>
    </lineage>
</organism>
<name>A0A1T4Q200_9FIRM</name>
<evidence type="ECO:0000313" key="2">
    <source>
        <dbReference type="Proteomes" id="UP000189933"/>
    </source>
</evidence>
<evidence type="ECO:0000313" key="1">
    <source>
        <dbReference type="EMBL" id="SJZ97782.1"/>
    </source>
</evidence>
<keyword evidence="2" id="KW-1185">Reference proteome</keyword>
<sequence>MKKFWDAHVHLFPERIFKAIWRWFAQAGWEIPFANWELEQYVAYLQKMGMERAFLLTYAHKPDISLELNRWVREVCQQYSQFIPFACIHPLDTNLEEVIITKTGLSSHGFTRGMKARLSFCRNVFLVLYKFGII</sequence>
<dbReference type="InterPro" id="IPR032466">
    <property type="entry name" value="Metal_Hydrolase"/>
</dbReference>
<proteinExistence type="predicted"/>
<dbReference type="EMBL" id="FUXM01000015">
    <property type="protein sequence ID" value="SJZ97782.1"/>
    <property type="molecule type" value="Genomic_DNA"/>
</dbReference>
<reference evidence="2" key="1">
    <citation type="submission" date="2017-02" db="EMBL/GenBank/DDBJ databases">
        <authorList>
            <person name="Varghese N."/>
            <person name="Submissions S."/>
        </authorList>
    </citation>
    <scope>NUCLEOTIDE SEQUENCE [LARGE SCALE GENOMIC DNA]</scope>
    <source>
        <strain evidence="2">DSM 16521</strain>
    </source>
</reference>
<accession>A0A1T4Q200</accession>
<gene>
    <name evidence="1" type="ORF">SAMN02745885_01509</name>
</gene>
<dbReference type="OrthoDB" id="9771932at2"/>
<protein>
    <recommendedName>
        <fullName evidence="3">Amidohydrolase</fullName>
    </recommendedName>
</protein>
<dbReference type="AlphaFoldDB" id="A0A1T4Q200"/>
<evidence type="ECO:0008006" key="3">
    <source>
        <dbReference type="Google" id="ProtNLM"/>
    </source>
</evidence>
<dbReference type="Proteomes" id="UP000189933">
    <property type="component" value="Unassembled WGS sequence"/>
</dbReference>
<dbReference type="SUPFAM" id="SSF51556">
    <property type="entry name" value="Metallo-dependent hydrolases"/>
    <property type="match status" value="1"/>
</dbReference>
<dbReference type="Gene3D" id="3.20.20.140">
    <property type="entry name" value="Metal-dependent hydrolases"/>
    <property type="match status" value="1"/>
</dbReference>